<dbReference type="AlphaFoldDB" id="A0AAV4RZE4"/>
<feature type="compositionally biased region" description="Basic residues" evidence="5">
    <location>
        <begin position="620"/>
        <end position="632"/>
    </location>
</feature>
<feature type="domain" description="ESF1 RRM" evidence="7">
    <location>
        <begin position="270"/>
        <end position="412"/>
    </location>
</feature>
<evidence type="ECO:0000259" key="7">
    <source>
        <dbReference type="Pfam" id="PF25121"/>
    </source>
</evidence>
<evidence type="ECO:0000259" key="6">
    <source>
        <dbReference type="Pfam" id="PF08159"/>
    </source>
</evidence>
<feature type="compositionally biased region" description="Acidic residues" evidence="5">
    <location>
        <begin position="577"/>
        <end position="587"/>
    </location>
</feature>
<feature type="compositionally biased region" description="Basic and acidic residues" evidence="5">
    <location>
        <begin position="526"/>
        <end position="549"/>
    </location>
</feature>
<evidence type="ECO:0000313" key="9">
    <source>
        <dbReference type="Proteomes" id="UP001054837"/>
    </source>
</evidence>
<dbReference type="InterPro" id="IPR039754">
    <property type="entry name" value="Esf1"/>
</dbReference>
<feature type="compositionally biased region" description="Acidic residues" evidence="5">
    <location>
        <begin position="223"/>
        <end position="245"/>
    </location>
</feature>
<feature type="region of interest" description="Disordered" evidence="5">
    <location>
        <begin position="137"/>
        <end position="247"/>
    </location>
</feature>
<dbReference type="EMBL" id="BPLQ01007013">
    <property type="protein sequence ID" value="GIY27079.1"/>
    <property type="molecule type" value="Genomic_DNA"/>
</dbReference>
<keyword evidence="9" id="KW-1185">Reference proteome</keyword>
<dbReference type="Gene3D" id="3.30.70.330">
    <property type="match status" value="1"/>
</dbReference>
<keyword evidence="3" id="KW-0175">Coiled coil</keyword>
<feature type="region of interest" description="Disordered" evidence="5">
    <location>
        <begin position="507"/>
        <end position="639"/>
    </location>
</feature>
<evidence type="ECO:0000256" key="1">
    <source>
        <dbReference type="ARBA" id="ARBA00004604"/>
    </source>
</evidence>
<dbReference type="GO" id="GO:0005730">
    <property type="term" value="C:nucleolus"/>
    <property type="evidence" value="ECO:0007669"/>
    <property type="project" value="UniProtKB-SubCell"/>
</dbReference>
<dbReference type="Pfam" id="PF25121">
    <property type="entry name" value="RRM_ESF1"/>
    <property type="match status" value="1"/>
</dbReference>
<comment type="caution">
    <text evidence="8">The sequence shown here is derived from an EMBL/GenBank/DDBJ whole genome shotgun (WGS) entry which is preliminary data.</text>
</comment>
<dbReference type="Pfam" id="PF08159">
    <property type="entry name" value="NUC153"/>
    <property type="match status" value="1"/>
</dbReference>
<proteinExistence type="inferred from homology"/>
<evidence type="ECO:0000256" key="5">
    <source>
        <dbReference type="SAM" id="MobiDB-lite"/>
    </source>
</evidence>
<evidence type="ECO:0000313" key="8">
    <source>
        <dbReference type="EMBL" id="GIY27079.1"/>
    </source>
</evidence>
<feature type="compositionally biased region" description="Basic and acidic residues" evidence="5">
    <location>
        <begin position="202"/>
        <end position="222"/>
    </location>
</feature>
<feature type="compositionally biased region" description="Basic and acidic residues" evidence="5">
    <location>
        <begin position="588"/>
        <end position="601"/>
    </location>
</feature>
<dbReference type="PANTHER" id="PTHR12202:SF0">
    <property type="entry name" value="ESF1 HOMOLOG"/>
    <property type="match status" value="1"/>
</dbReference>
<dbReference type="InterPro" id="IPR012580">
    <property type="entry name" value="NUC153"/>
</dbReference>
<dbReference type="GO" id="GO:0003723">
    <property type="term" value="F:RNA binding"/>
    <property type="evidence" value="ECO:0007669"/>
    <property type="project" value="TreeGrafter"/>
</dbReference>
<dbReference type="GO" id="GO:0006364">
    <property type="term" value="P:rRNA processing"/>
    <property type="evidence" value="ECO:0007669"/>
    <property type="project" value="InterPro"/>
</dbReference>
<evidence type="ECO:0000256" key="4">
    <source>
        <dbReference type="ARBA" id="ARBA00023242"/>
    </source>
</evidence>
<comment type="subcellular location">
    <subcellularLocation>
        <location evidence="1">Nucleus</location>
        <location evidence="1">Nucleolus</location>
    </subcellularLocation>
</comment>
<gene>
    <name evidence="8" type="primary">ESF1</name>
    <name evidence="8" type="ORF">CDAR_504401</name>
</gene>
<protein>
    <submittedName>
        <fullName evidence="8">ESF1 homolog</fullName>
    </submittedName>
</protein>
<reference evidence="8 9" key="1">
    <citation type="submission" date="2021-06" db="EMBL/GenBank/DDBJ databases">
        <title>Caerostris darwini draft genome.</title>
        <authorList>
            <person name="Kono N."/>
            <person name="Arakawa K."/>
        </authorList>
    </citation>
    <scope>NUCLEOTIDE SEQUENCE [LARGE SCALE GENOMIC DNA]</scope>
</reference>
<feature type="compositionally biased region" description="Acidic residues" evidence="5">
    <location>
        <begin position="510"/>
        <end position="521"/>
    </location>
</feature>
<feature type="compositionally biased region" description="Acidic residues" evidence="5">
    <location>
        <begin position="140"/>
        <end position="150"/>
    </location>
</feature>
<feature type="domain" description="NUC153" evidence="6">
    <location>
        <begin position="647"/>
        <end position="674"/>
    </location>
</feature>
<organism evidence="8 9">
    <name type="scientific">Caerostris darwini</name>
    <dbReference type="NCBI Taxonomy" id="1538125"/>
    <lineage>
        <taxon>Eukaryota</taxon>
        <taxon>Metazoa</taxon>
        <taxon>Ecdysozoa</taxon>
        <taxon>Arthropoda</taxon>
        <taxon>Chelicerata</taxon>
        <taxon>Arachnida</taxon>
        <taxon>Araneae</taxon>
        <taxon>Araneomorphae</taxon>
        <taxon>Entelegynae</taxon>
        <taxon>Araneoidea</taxon>
        <taxon>Araneidae</taxon>
        <taxon>Caerostris</taxon>
    </lineage>
</organism>
<keyword evidence="4" id="KW-0539">Nucleus</keyword>
<feature type="region of interest" description="Disordered" evidence="5">
    <location>
        <begin position="683"/>
        <end position="702"/>
    </location>
</feature>
<sequence>MRGIKHQRIHFLSIQCHTACSKSSREREGYTLSFKSHLNTLFCTCADGPSVNINILNWLIKIKLNLQKKKMEDQRFKSVTEDLRCRRVPKNVRKVKIDKRFQKMFKSKQFKEGGKIDERGRKLDFSTTDNLKKLYNYNDSSEDNCSENEQNDEKNNNLSNLKKKEQMKKKNVLQNNKNSFTSENVKNSNIHKELSEDDDVDHVENVKNEKYKNKFSDDLSDKEQEEENEGETEESDESDSGDEDPFVQPEEFDHQWEEWHEQAPDTDKITRRLALCNMDWDRIRADDLLTVFNSFKPDGGTINSVKIYPSDFGLKRMAEERLKGPEELVQHTLDPDEEEVVDKKLAKFHREKLRQYQLKRLMYYYAVIDCDSPETADHLYEELNGKEYESSSVHIDLRFIPDDVTFDHEPVSDAVKVVDPSQYKPRLFVSTALGQAKVNLTWDETDPHRKEIIQKAFTEPENIENDIKHYLASSSGESEEELEEPEDKEMRTSERISKYKELLQSFEEKDKDEENEYEMEITWEPGLKEKTEKLVKQKLEKTDNPFDEKRKKKREERKLKILKKAEPDNNEESASSESEENESDDLLDEKPAENENTKKINELALMSEKSTTDQLEESKSKKKKMKKKKKQLKKETNETKEFQFIQDSRFSALFTSADFNVDPSDPHFKKTDASMAIIQEKQKRFKVSPSDKNKRFKKARFN</sequence>
<feature type="compositionally biased region" description="Acidic residues" evidence="5">
    <location>
        <begin position="477"/>
        <end position="487"/>
    </location>
</feature>
<dbReference type="Proteomes" id="UP001054837">
    <property type="component" value="Unassembled WGS sequence"/>
</dbReference>
<evidence type="ECO:0000256" key="3">
    <source>
        <dbReference type="ARBA" id="ARBA00023054"/>
    </source>
</evidence>
<feature type="compositionally biased region" description="Polar residues" evidence="5">
    <location>
        <begin position="172"/>
        <end position="188"/>
    </location>
</feature>
<dbReference type="InterPro" id="IPR056750">
    <property type="entry name" value="RRM_ESF1"/>
</dbReference>
<comment type="similarity">
    <text evidence="2">Belongs to the ESF1 family.</text>
</comment>
<evidence type="ECO:0000256" key="2">
    <source>
        <dbReference type="ARBA" id="ARBA00009087"/>
    </source>
</evidence>
<dbReference type="InterPro" id="IPR012677">
    <property type="entry name" value="Nucleotide-bd_a/b_plait_sf"/>
</dbReference>
<dbReference type="PANTHER" id="PTHR12202">
    <property type="entry name" value="ESF1 HOMOLOG"/>
    <property type="match status" value="1"/>
</dbReference>
<accession>A0AAV4RZE4</accession>
<feature type="compositionally biased region" description="Basic and acidic residues" evidence="5">
    <location>
        <begin position="556"/>
        <end position="567"/>
    </location>
</feature>
<feature type="region of interest" description="Disordered" evidence="5">
    <location>
        <begin position="472"/>
        <end position="494"/>
    </location>
</feature>
<name>A0AAV4RZE4_9ARAC</name>